<keyword evidence="4" id="KW-1185">Reference proteome</keyword>
<evidence type="ECO:0000313" key="3">
    <source>
        <dbReference type="EMBL" id="KAL3769879.1"/>
    </source>
</evidence>
<feature type="compositionally biased region" description="Low complexity" evidence="2">
    <location>
        <begin position="937"/>
        <end position="948"/>
    </location>
</feature>
<comment type="caution">
    <text evidence="3">The sequence shown here is derived from an EMBL/GenBank/DDBJ whole genome shotgun (WGS) entry which is preliminary data.</text>
</comment>
<feature type="coiled-coil region" evidence="1">
    <location>
        <begin position="540"/>
        <end position="585"/>
    </location>
</feature>
<dbReference type="Proteomes" id="UP001530293">
    <property type="component" value="Unassembled WGS sequence"/>
</dbReference>
<feature type="region of interest" description="Disordered" evidence="2">
    <location>
        <begin position="926"/>
        <end position="1037"/>
    </location>
</feature>
<name>A0ABD3N175_9STRA</name>
<feature type="compositionally biased region" description="Gly residues" evidence="2">
    <location>
        <begin position="718"/>
        <end position="727"/>
    </location>
</feature>
<proteinExistence type="predicted"/>
<feature type="region of interest" description="Disordered" evidence="2">
    <location>
        <begin position="232"/>
        <end position="280"/>
    </location>
</feature>
<feature type="compositionally biased region" description="Polar residues" evidence="2">
    <location>
        <begin position="165"/>
        <end position="174"/>
    </location>
</feature>
<feature type="region of interest" description="Disordered" evidence="2">
    <location>
        <begin position="1"/>
        <end position="188"/>
    </location>
</feature>
<dbReference type="EMBL" id="JALLBG020000049">
    <property type="protein sequence ID" value="KAL3769879.1"/>
    <property type="molecule type" value="Genomic_DNA"/>
</dbReference>
<feature type="region of interest" description="Disordered" evidence="2">
    <location>
        <begin position="717"/>
        <end position="739"/>
    </location>
</feature>
<feature type="compositionally biased region" description="Low complexity" evidence="2">
    <location>
        <begin position="9"/>
        <end position="30"/>
    </location>
</feature>
<sequence>MSFYARAILNPRLGGQQQQQRPRSNSSSSHHQSRGVNAVDDSRGGQRRDQNGSGVGGGGGGGIARFSQPKQPHRQHQHQQSQNRQAGFYGDEIFRGHKDDDEADDDENFPIDGSIHAQSQREDRNFSQVTLSQLSDGPSVRSIRSHRSSSLAGCCSIAPAPAPRDNTNSNSNRSAGIRGNGSRGKVLNDQVHGRHFNSALGSKQKQQILSQSHFHDNDDANSLKSSQTLLSQYHRPSSNGGSRPSSSQSGMSSVKRTTSRESEHSIRQVSRDDGEDNHSILSSQPLLSVAGNGGMSQRPPKFAHTLNLKQQQQHKALQPRTPSCLSNIPSLREHGNRYSSRGTAIRTMGAISGTLASLSNPSQALRSMRSMAVRTSSSLVALTPFRKGRVQSAIGSNVGAPLLSSMRRTSAFSPTPMLGQSSLASSSAASNQCPNVAQMLDAPSLEQQNANLNMNSTTVPNPCSTSLSIMPPSVAKDDDRSNISRTEAVEPSVYHKSASNLVLENHAEKNDTNNMHSINDDIVNDSNISHRDHTEKTDEVLTATRELKCQLEQLEKSKQEFHDMNERARREIREEYVKLEALQQSIEVKYGTMQTMMDTFSTKMASSAHDHDLNIRTLVNTSMNELRQERRQVVDAISMQVHEQVKVQLPSVIRSLIETETRQHLLQTIVGMVDSAKSDFQQWISGVKNAFIVSGVGSDSPNALTAAESTHLDSVGGTTIGSAGGTTTGSVGSTSGYMRNDTVDDTDACARVDRPIIRYDTLGNEQLASELFTAAQCHSDVTPMRSTMENRKSADLSNPRLGLSKNCTSCEHVEDINTSSLTPVPRSSMSTWTTPFSRKATPLKNNYAKNKLPVPSSGHSRRDVESEMKLDNDILLDKSPSPPLKTELQKLLDSSLETGGAPPEQSRSLIATTTSGAITTVKVVANASPNESKPSETMKSATSSNSNASKRKAYGRSPNQALVNITSKTVNSSHNRVVIDKTPKAKRIHQTRKGSEAKPTSKKASRKRDQSDMTGTSASPRRSKRQKEANRIKPIMAAPTVGVNRKPSRVTPKEDRTPVVKSNYDWLDADSTEVDAVSYRSTANGYDSLLGTSVAVPTATTHDCEEDSLLGLDDNMMELSQPEKRSTLTSLLPFVGGFSYRGSTAANKPTKTFSKKRPKSKISASYDFEDFNFS</sequence>
<evidence type="ECO:0000256" key="2">
    <source>
        <dbReference type="SAM" id="MobiDB-lite"/>
    </source>
</evidence>
<feature type="compositionally biased region" description="Low complexity" evidence="2">
    <location>
        <begin position="237"/>
        <end position="253"/>
    </location>
</feature>
<reference evidence="3 4" key="1">
    <citation type="submission" date="2024-10" db="EMBL/GenBank/DDBJ databases">
        <title>Updated reference genomes for cyclostephanoid diatoms.</title>
        <authorList>
            <person name="Roberts W.R."/>
            <person name="Alverson A.J."/>
        </authorList>
    </citation>
    <scope>NUCLEOTIDE SEQUENCE [LARGE SCALE GENOMIC DNA]</scope>
    <source>
        <strain evidence="3 4">AJA232-27</strain>
    </source>
</reference>
<dbReference type="AlphaFoldDB" id="A0ABD3N175"/>
<feature type="region of interest" description="Disordered" evidence="2">
    <location>
        <begin position="894"/>
        <end position="913"/>
    </location>
</feature>
<gene>
    <name evidence="3" type="ORF">ACHAWU_007085</name>
</gene>
<evidence type="ECO:0000313" key="4">
    <source>
        <dbReference type="Proteomes" id="UP001530293"/>
    </source>
</evidence>
<evidence type="ECO:0000256" key="1">
    <source>
        <dbReference type="SAM" id="Coils"/>
    </source>
</evidence>
<accession>A0ABD3N175</accession>
<keyword evidence="1" id="KW-0175">Coiled coil</keyword>
<feature type="compositionally biased region" description="Basic and acidic residues" evidence="2">
    <location>
        <begin position="258"/>
        <end position="278"/>
    </location>
</feature>
<feature type="compositionally biased region" description="Polar residues" evidence="2">
    <location>
        <begin position="957"/>
        <end position="975"/>
    </location>
</feature>
<feature type="region of interest" description="Disordered" evidence="2">
    <location>
        <begin position="845"/>
        <end position="866"/>
    </location>
</feature>
<feature type="compositionally biased region" description="Gly residues" evidence="2">
    <location>
        <begin position="53"/>
        <end position="63"/>
    </location>
</feature>
<protein>
    <submittedName>
        <fullName evidence="3">Uncharacterized protein</fullName>
    </submittedName>
</protein>
<organism evidence="3 4">
    <name type="scientific">Discostella pseudostelligera</name>
    <dbReference type="NCBI Taxonomy" id="259834"/>
    <lineage>
        <taxon>Eukaryota</taxon>
        <taxon>Sar</taxon>
        <taxon>Stramenopiles</taxon>
        <taxon>Ochrophyta</taxon>
        <taxon>Bacillariophyta</taxon>
        <taxon>Coscinodiscophyceae</taxon>
        <taxon>Thalassiosirophycidae</taxon>
        <taxon>Stephanodiscales</taxon>
        <taxon>Stephanodiscaceae</taxon>
        <taxon>Discostella</taxon>
    </lineage>
</organism>
<feature type="compositionally biased region" description="Basic and acidic residues" evidence="2">
    <location>
        <begin position="40"/>
        <end position="50"/>
    </location>
</feature>
<feature type="compositionally biased region" description="Polar residues" evidence="2">
    <location>
        <begin position="126"/>
        <end position="136"/>
    </location>
</feature>